<dbReference type="Proteomes" id="UP000287033">
    <property type="component" value="Unassembled WGS sequence"/>
</dbReference>
<comment type="caution">
    <text evidence="1">The sequence shown here is derived from an EMBL/GenBank/DDBJ whole genome shotgun (WGS) entry which is preliminary data.</text>
</comment>
<evidence type="ECO:0000313" key="2">
    <source>
        <dbReference type="Proteomes" id="UP000287033"/>
    </source>
</evidence>
<name>A0A401T780_CHIPU</name>
<dbReference type="AlphaFoldDB" id="A0A401T780"/>
<evidence type="ECO:0000313" key="1">
    <source>
        <dbReference type="EMBL" id="GCC38533.1"/>
    </source>
</evidence>
<gene>
    <name evidence="1" type="ORF">chiPu_0017048</name>
</gene>
<dbReference type="EMBL" id="BEZZ01001203">
    <property type="protein sequence ID" value="GCC38533.1"/>
    <property type="molecule type" value="Genomic_DNA"/>
</dbReference>
<protein>
    <submittedName>
        <fullName evidence="1">Uncharacterized protein</fullName>
    </submittedName>
</protein>
<accession>A0A401T780</accession>
<proteinExistence type="predicted"/>
<organism evidence="1 2">
    <name type="scientific">Chiloscyllium punctatum</name>
    <name type="common">Brownbanded bambooshark</name>
    <name type="synonym">Hemiscyllium punctatum</name>
    <dbReference type="NCBI Taxonomy" id="137246"/>
    <lineage>
        <taxon>Eukaryota</taxon>
        <taxon>Metazoa</taxon>
        <taxon>Chordata</taxon>
        <taxon>Craniata</taxon>
        <taxon>Vertebrata</taxon>
        <taxon>Chondrichthyes</taxon>
        <taxon>Elasmobranchii</taxon>
        <taxon>Galeomorphii</taxon>
        <taxon>Galeoidea</taxon>
        <taxon>Orectolobiformes</taxon>
        <taxon>Hemiscylliidae</taxon>
        <taxon>Chiloscyllium</taxon>
    </lineage>
</organism>
<keyword evidence="2" id="KW-1185">Reference proteome</keyword>
<sequence length="109" mass="12072">MLCDGESTLSKTLNTMVPKGRVLTRAGSGAFWMLLCHEPDAVDRRKGIKDWRREYGGSAIAPSEWALEEGHLQMGNSNQISYEDLAASIKAPTLTHSNEIQLIIQARET</sequence>
<reference evidence="1 2" key="1">
    <citation type="journal article" date="2018" name="Nat. Ecol. Evol.">
        <title>Shark genomes provide insights into elasmobranch evolution and the origin of vertebrates.</title>
        <authorList>
            <person name="Hara Y"/>
            <person name="Yamaguchi K"/>
            <person name="Onimaru K"/>
            <person name="Kadota M"/>
            <person name="Koyanagi M"/>
            <person name="Keeley SD"/>
            <person name="Tatsumi K"/>
            <person name="Tanaka K"/>
            <person name="Motone F"/>
            <person name="Kageyama Y"/>
            <person name="Nozu R"/>
            <person name="Adachi N"/>
            <person name="Nishimura O"/>
            <person name="Nakagawa R"/>
            <person name="Tanegashima C"/>
            <person name="Kiyatake I"/>
            <person name="Matsumoto R"/>
            <person name="Murakumo K"/>
            <person name="Nishida K"/>
            <person name="Terakita A"/>
            <person name="Kuratani S"/>
            <person name="Sato K"/>
            <person name="Hyodo S Kuraku.S."/>
        </authorList>
    </citation>
    <scope>NUCLEOTIDE SEQUENCE [LARGE SCALE GENOMIC DNA]</scope>
</reference>